<name>A0A2Z2MJ45_9EURY</name>
<proteinExistence type="predicted"/>
<evidence type="ECO:0000313" key="2">
    <source>
        <dbReference type="Proteomes" id="UP000250125"/>
    </source>
</evidence>
<dbReference type="SUPFAM" id="SSF54001">
    <property type="entry name" value="Cysteine proteinases"/>
    <property type="match status" value="1"/>
</dbReference>
<dbReference type="OrthoDB" id="95893at2157"/>
<dbReference type="Pfam" id="PF05708">
    <property type="entry name" value="Peptidase_C92"/>
    <property type="match status" value="1"/>
</dbReference>
<dbReference type="EMBL" id="CP015103">
    <property type="protein sequence ID" value="ASJ08462.1"/>
    <property type="molecule type" value="Genomic_DNA"/>
</dbReference>
<reference evidence="1 2" key="1">
    <citation type="submission" date="2016-04" db="EMBL/GenBank/DDBJ databases">
        <title>Complete genome sequence of Thermococcus siculi type strain RG-20.</title>
        <authorList>
            <person name="Oger P.M."/>
        </authorList>
    </citation>
    <scope>NUCLEOTIDE SEQUENCE [LARGE SCALE GENOMIC DNA]</scope>
    <source>
        <strain evidence="1 2">RG-20</strain>
    </source>
</reference>
<dbReference type="KEGG" id="tsl:A3L11_04130"/>
<sequence>MRKIGIIAVVFLLLGATIPSASAGDLLNYIWDTRTYQHPYPTDVRPGDLVYGHSPDLFNAIIPGYWIHVAMVAWYNDTIDDWMVIEAKIGKGVIVSPLSEFLSRYDVVALQRVKTTDDVRQRAIEFAYQQLGKPYNYNYIGKPKVYDDKYYCSQLVWAAYLVASNYEINLDLNDGAFDWTYFYSVAPQEVYDDPMTYTIYKHEA</sequence>
<dbReference type="GeneID" id="33317398"/>
<organism evidence="1 2">
    <name type="scientific">Thermococcus siculi</name>
    <dbReference type="NCBI Taxonomy" id="72803"/>
    <lineage>
        <taxon>Archaea</taxon>
        <taxon>Methanobacteriati</taxon>
        <taxon>Methanobacteriota</taxon>
        <taxon>Thermococci</taxon>
        <taxon>Thermococcales</taxon>
        <taxon>Thermococcaceae</taxon>
        <taxon>Thermococcus</taxon>
    </lineage>
</organism>
<accession>A0A2Z2MJ45</accession>
<dbReference type="Gene3D" id="3.90.1720.10">
    <property type="entry name" value="endopeptidase domain like (from Nostoc punctiforme)"/>
    <property type="match status" value="1"/>
</dbReference>
<protein>
    <submittedName>
        <fullName evidence="1">Uncharacterized protein</fullName>
    </submittedName>
</protein>
<dbReference type="AlphaFoldDB" id="A0A2Z2MJ45"/>
<evidence type="ECO:0000313" key="1">
    <source>
        <dbReference type="EMBL" id="ASJ08462.1"/>
    </source>
</evidence>
<dbReference type="Proteomes" id="UP000250125">
    <property type="component" value="Chromosome"/>
</dbReference>
<dbReference type="InterPro" id="IPR038765">
    <property type="entry name" value="Papain-like_cys_pep_sf"/>
</dbReference>
<gene>
    <name evidence="1" type="ORF">A3L11_04130</name>
</gene>
<keyword evidence="2" id="KW-1185">Reference proteome</keyword>
<dbReference type="InterPro" id="IPR024453">
    <property type="entry name" value="Peptidase_C92"/>
</dbReference>
<dbReference type="RefSeq" id="WP_088855699.1">
    <property type="nucleotide sequence ID" value="NZ_CP015103.1"/>
</dbReference>